<keyword evidence="8" id="KW-0411">Iron-sulfur</keyword>
<dbReference type="Gene3D" id="4.10.490.10">
    <property type="entry name" value="High potential iron-sulphur protein"/>
    <property type="match status" value="1"/>
</dbReference>
<keyword evidence="5" id="KW-0732">Signal</keyword>
<evidence type="ECO:0000256" key="1">
    <source>
        <dbReference type="ARBA" id="ARBA00002137"/>
    </source>
</evidence>
<dbReference type="RefSeq" id="WP_192031494.1">
    <property type="nucleotide sequence ID" value="NZ_JACYTR010000081.1"/>
</dbReference>
<keyword evidence="2" id="KW-0813">Transport</keyword>
<dbReference type="SUPFAM" id="SSF57652">
    <property type="entry name" value="HIPIP (high potential iron protein)"/>
    <property type="match status" value="1"/>
</dbReference>
<feature type="domain" description="High potential iron-sulfur proteins family profile" evidence="9">
    <location>
        <begin position="31"/>
        <end position="105"/>
    </location>
</feature>
<dbReference type="PROSITE" id="PS51318">
    <property type="entry name" value="TAT"/>
    <property type="match status" value="1"/>
</dbReference>
<keyword evidence="11" id="KW-1185">Reference proteome</keyword>
<dbReference type="GO" id="GO:0051539">
    <property type="term" value="F:4 iron, 4 sulfur cluster binding"/>
    <property type="evidence" value="ECO:0007669"/>
    <property type="project" value="UniProtKB-KW"/>
</dbReference>
<dbReference type="InterPro" id="IPR036369">
    <property type="entry name" value="HIPIP_sf"/>
</dbReference>
<dbReference type="EMBL" id="JACYTR010000081">
    <property type="protein sequence ID" value="MBD8528073.1"/>
    <property type="molecule type" value="Genomic_DNA"/>
</dbReference>
<evidence type="ECO:0000256" key="5">
    <source>
        <dbReference type="ARBA" id="ARBA00022729"/>
    </source>
</evidence>
<dbReference type="Proteomes" id="UP000613768">
    <property type="component" value="Unassembled WGS sequence"/>
</dbReference>
<evidence type="ECO:0000256" key="8">
    <source>
        <dbReference type="ARBA" id="ARBA00023014"/>
    </source>
</evidence>
<evidence type="ECO:0000259" key="9">
    <source>
        <dbReference type="PROSITE" id="PS51373"/>
    </source>
</evidence>
<dbReference type="InterPro" id="IPR019546">
    <property type="entry name" value="TAT_signal_bac_arc"/>
</dbReference>
<evidence type="ECO:0000313" key="11">
    <source>
        <dbReference type="Proteomes" id="UP000613768"/>
    </source>
</evidence>
<dbReference type="GO" id="GO:0009055">
    <property type="term" value="F:electron transfer activity"/>
    <property type="evidence" value="ECO:0007669"/>
    <property type="project" value="InterPro"/>
</dbReference>
<name>A0AAW3ZQ45_9GAMM</name>
<evidence type="ECO:0000256" key="6">
    <source>
        <dbReference type="ARBA" id="ARBA00022982"/>
    </source>
</evidence>
<keyword evidence="7" id="KW-0408">Iron</keyword>
<comment type="function">
    <text evidence="1">Specific class of high-redox-potential 4Fe-4S ferredoxins. Functions in anaerobic electron transport in most purple and in some other photosynthetic bacteria and in at least one genus (Paracoccus) of halophilic, denitrifying bacteria.</text>
</comment>
<dbReference type="GO" id="GO:0046872">
    <property type="term" value="F:metal ion binding"/>
    <property type="evidence" value="ECO:0007669"/>
    <property type="project" value="UniProtKB-KW"/>
</dbReference>
<dbReference type="InterPro" id="IPR006311">
    <property type="entry name" value="TAT_signal"/>
</dbReference>
<dbReference type="PROSITE" id="PS51373">
    <property type="entry name" value="HIPIP"/>
    <property type="match status" value="1"/>
</dbReference>
<evidence type="ECO:0000256" key="3">
    <source>
        <dbReference type="ARBA" id="ARBA00022485"/>
    </source>
</evidence>
<proteinExistence type="predicted"/>
<dbReference type="InterPro" id="IPR000170">
    <property type="entry name" value="High_potential_FeS_prot"/>
</dbReference>
<dbReference type="Pfam" id="PF01355">
    <property type="entry name" value="HIPIP"/>
    <property type="match status" value="1"/>
</dbReference>
<keyword evidence="4" id="KW-0479">Metal-binding</keyword>
<dbReference type="GO" id="GO:0019646">
    <property type="term" value="P:aerobic electron transport chain"/>
    <property type="evidence" value="ECO:0007669"/>
    <property type="project" value="InterPro"/>
</dbReference>
<keyword evidence="6" id="KW-0249">Electron transport</keyword>
<protein>
    <submittedName>
        <fullName evidence="10">High-potential iron-sulfur protein</fullName>
    </submittedName>
</protein>
<dbReference type="NCBIfam" id="TIGR01409">
    <property type="entry name" value="TAT_signal_seq"/>
    <property type="match status" value="1"/>
</dbReference>
<dbReference type="AlphaFoldDB" id="A0AAW3ZQ45"/>
<evidence type="ECO:0000256" key="2">
    <source>
        <dbReference type="ARBA" id="ARBA00022448"/>
    </source>
</evidence>
<reference evidence="10 11" key="1">
    <citation type="submission" date="2020-09" db="EMBL/GenBank/DDBJ databases">
        <title>Pseudoxanthomonas sp. CAU 1598 isolated from sand of Yaerae Beach.</title>
        <authorList>
            <person name="Kim W."/>
        </authorList>
    </citation>
    <scope>NUCLEOTIDE SEQUENCE [LARGE SCALE GENOMIC DNA]</scope>
    <source>
        <strain evidence="10 11">CAU 1598</strain>
    </source>
</reference>
<evidence type="ECO:0000313" key="10">
    <source>
        <dbReference type="EMBL" id="MBD8528073.1"/>
    </source>
</evidence>
<keyword evidence="3" id="KW-0004">4Fe-4S</keyword>
<comment type="caution">
    <text evidence="10">The sequence shown here is derived from an EMBL/GenBank/DDBJ whole genome shotgun (WGS) entry which is preliminary data.</text>
</comment>
<accession>A0AAW3ZQ45</accession>
<organism evidence="10 11">
    <name type="scientific">Pseudomarimonas arenosa</name>
    <dbReference type="NCBI Taxonomy" id="2774145"/>
    <lineage>
        <taxon>Bacteria</taxon>
        <taxon>Pseudomonadati</taxon>
        <taxon>Pseudomonadota</taxon>
        <taxon>Gammaproteobacteria</taxon>
        <taxon>Lysobacterales</taxon>
        <taxon>Lysobacteraceae</taxon>
        <taxon>Pseudomarimonas</taxon>
    </lineage>
</organism>
<gene>
    <name evidence="10" type="ORF">IFO71_20180</name>
</gene>
<sequence length="105" mass="11240">MKDVSRRRFLAASGLAVGGVSLFSLVEQVKAADPVKLPLDNPQAKALAYVEKAGDSQHANYKAGSNCANCNFIQGAEGEAWRPCQLFPGFLVANEGWCSAWAKKP</sequence>
<evidence type="ECO:0000256" key="7">
    <source>
        <dbReference type="ARBA" id="ARBA00023004"/>
    </source>
</evidence>
<evidence type="ECO:0000256" key="4">
    <source>
        <dbReference type="ARBA" id="ARBA00022723"/>
    </source>
</evidence>